<gene>
    <name evidence="2" type="ORF">ACJ73_10177</name>
</gene>
<accession>A0A1J9NZT9</accession>
<evidence type="ECO:0000313" key="3">
    <source>
        <dbReference type="Proteomes" id="UP000242791"/>
    </source>
</evidence>
<keyword evidence="3" id="KW-1185">Reference proteome</keyword>
<sequence length="149" mass="16615">MNSCYSSVPKDRVEPSSQNCPRHPRPSIPRLWATILIDAKKAISDLERSHRLDISHTSSSFSPFSLVDDPRNYPALSGVMAATTIASDIRSLNLKCNMVLPLDPFWGVSNPIGEILRAVMLLFLILSWEPATPQVPFHVEHPGFRKAKP</sequence>
<dbReference type="Proteomes" id="UP000242791">
    <property type="component" value="Unassembled WGS sequence"/>
</dbReference>
<protein>
    <submittedName>
        <fullName evidence="2">Uncharacterized protein</fullName>
    </submittedName>
</protein>
<evidence type="ECO:0000256" key="1">
    <source>
        <dbReference type="SAM" id="MobiDB-lite"/>
    </source>
</evidence>
<comment type="caution">
    <text evidence="2">The sequence shown here is derived from an EMBL/GenBank/DDBJ whole genome shotgun (WGS) entry which is preliminary data.</text>
</comment>
<evidence type="ECO:0000313" key="2">
    <source>
        <dbReference type="EMBL" id="OJD09632.1"/>
    </source>
</evidence>
<reference evidence="2 3" key="1">
    <citation type="submission" date="2015-08" db="EMBL/GenBank/DDBJ databases">
        <title>Emmonsia species relationships and genome sequence.</title>
        <authorList>
            <person name="Cuomo C.A."/>
            <person name="Schwartz I.S."/>
            <person name="Kenyon C."/>
            <person name="De Hoog G.S."/>
            <person name="Govender N.P."/>
            <person name="Botha A."/>
            <person name="Moreno L."/>
            <person name="De Vries M."/>
            <person name="Munoz J.F."/>
            <person name="Stielow J.B."/>
        </authorList>
    </citation>
    <scope>NUCLEOTIDE SEQUENCE [LARGE SCALE GENOMIC DNA]</scope>
    <source>
        <strain evidence="2 3">EI222</strain>
    </source>
</reference>
<dbReference type="EMBL" id="LGTZ01003483">
    <property type="protein sequence ID" value="OJD09632.1"/>
    <property type="molecule type" value="Genomic_DNA"/>
</dbReference>
<dbReference type="VEuPathDB" id="FungiDB:ACJ73_10177"/>
<name>A0A1J9NZT9_9EURO</name>
<dbReference type="AlphaFoldDB" id="A0A1J9NZT9"/>
<organism evidence="2 3">
    <name type="scientific">Blastomyces percursus</name>
    <dbReference type="NCBI Taxonomy" id="1658174"/>
    <lineage>
        <taxon>Eukaryota</taxon>
        <taxon>Fungi</taxon>
        <taxon>Dikarya</taxon>
        <taxon>Ascomycota</taxon>
        <taxon>Pezizomycotina</taxon>
        <taxon>Eurotiomycetes</taxon>
        <taxon>Eurotiomycetidae</taxon>
        <taxon>Onygenales</taxon>
        <taxon>Ajellomycetaceae</taxon>
        <taxon>Blastomyces</taxon>
    </lineage>
</organism>
<proteinExistence type="predicted"/>
<feature type="region of interest" description="Disordered" evidence="1">
    <location>
        <begin position="1"/>
        <end position="25"/>
    </location>
</feature>